<dbReference type="EMBL" id="KC613217">
    <property type="protein sequence ID" value="AGH60648.1"/>
    <property type="molecule type" value="Genomic_DNA"/>
</dbReference>
<protein>
    <submittedName>
        <fullName evidence="2">Variant surface glycoprotein 1735</fullName>
    </submittedName>
</protein>
<evidence type="ECO:0000313" key="2">
    <source>
        <dbReference type="EMBL" id="AGH60648.1"/>
    </source>
</evidence>
<dbReference type="VEuPathDB" id="TriTrypDB:Tb427_000120900"/>
<organism evidence="2">
    <name type="scientific">Trypanosoma brucei</name>
    <dbReference type="NCBI Taxonomy" id="5691"/>
    <lineage>
        <taxon>Eukaryota</taxon>
        <taxon>Discoba</taxon>
        <taxon>Euglenozoa</taxon>
        <taxon>Kinetoplastea</taxon>
        <taxon>Metakinetoplastina</taxon>
        <taxon>Trypanosomatida</taxon>
        <taxon>Trypanosomatidae</taxon>
        <taxon>Trypanosoma</taxon>
    </lineage>
</organism>
<name>M4SW58_9TRYP</name>
<keyword evidence="1" id="KW-0732">Signal</keyword>
<feature type="signal peptide" evidence="1">
    <location>
        <begin position="1"/>
        <end position="25"/>
    </location>
</feature>
<evidence type="ECO:0000256" key="1">
    <source>
        <dbReference type="SAM" id="SignalP"/>
    </source>
</evidence>
<feature type="chain" id="PRO_5004057456" evidence="1">
    <location>
        <begin position="26"/>
        <end position="310"/>
    </location>
</feature>
<proteinExistence type="predicted"/>
<reference evidence="2" key="2">
    <citation type="journal article" date="2014" name="Mol. Biochem. Parasitol.">
        <title>Capturing the variant surface glycoprotein repertoire (the VSGnome) of Trypanosoma brucei Lister 427.</title>
        <authorList>
            <person name="Cross G.A."/>
            <person name="Kim H.S."/>
            <person name="Wickstead B."/>
        </authorList>
    </citation>
    <scope>NUCLEOTIDE SEQUENCE</scope>
    <source>
        <strain evidence="2">Lister 427</strain>
    </source>
</reference>
<accession>M4SW58</accession>
<sequence>MANMSWTVTMLLVFSGADEIRQARADAQSVLAKIKSPCSESRFLDDLANQLNKRITSTVQGTSNLISDMLIIQLVETRQQTQAEQQKLTALKLLAMERLQRGQRGQEGQIKEWQTALTSIRTRQGQLALLTATNFLGAHTATGKATSAAETTITGAAGGSCKATFKASTPADSSCETEIAADKDELDSAPKHLDEFKTLNLLHNDMFAPQELNIQALCKGTVNADPSGITSCNACGDTTTQGQWNNVVGARTVKPTITSAKIDDSVRYTETEGEITCAKQQTPTSKLIVKAAPLAADTAKQQRPSRRRSK</sequence>
<dbReference type="AlphaFoldDB" id="M4SW58"/>
<reference evidence="2" key="1">
    <citation type="submission" date="2013-02" db="EMBL/GenBank/DDBJ databases">
        <authorList>
            <person name="Cross G.A.M."/>
            <person name="Kim H.-S."/>
            <person name="Wickstead B."/>
        </authorList>
    </citation>
    <scope>NUCLEOTIDE SEQUENCE</scope>
    <source>
        <strain evidence="2">Lister 427</strain>
    </source>
</reference>